<dbReference type="PANTHER" id="PTHR47506:SF1">
    <property type="entry name" value="HTH-TYPE TRANSCRIPTIONAL REGULATOR YJDC"/>
    <property type="match status" value="1"/>
</dbReference>
<dbReference type="SUPFAM" id="SSF48498">
    <property type="entry name" value="Tetracyclin repressor-like, C-terminal domain"/>
    <property type="match status" value="1"/>
</dbReference>
<dbReference type="PANTHER" id="PTHR47506">
    <property type="entry name" value="TRANSCRIPTIONAL REGULATORY PROTEIN"/>
    <property type="match status" value="1"/>
</dbReference>
<evidence type="ECO:0000256" key="3">
    <source>
        <dbReference type="ARBA" id="ARBA00023163"/>
    </source>
</evidence>
<gene>
    <name evidence="6" type="ORF">SAMN05421819_0267</name>
</gene>
<dbReference type="OrthoDB" id="9814200at2"/>
<dbReference type="SUPFAM" id="SSF46689">
    <property type="entry name" value="Homeodomain-like"/>
    <property type="match status" value="1"/>
</dbReference>
<evidence type="ECO:0000256" key="4">
    <source>
        <dbReference type="PROSITE-ProRule" id="PRU00335"/>
    </source>
</evidence>
<dbReference type="Pfam" id="PF00440">
    <property type="entry name" value="TetR_N"/>
    <property type="match status" value="1"/>
</dbReference>
<evidence type="ECO:0000256" key="1">
    <source>
        <dbReference type="ARBA" id="ARBA00023015"/>
    </source>
</evidence>
<dbReference type="InterPro" id="IPR001647">
    <property type="entry name" value="HTH_TetR"/>
</dbReference>
<evidence type="ECO:0000259" key="5">
    <source>
        <dbReference type="PROSITE" id="PS50977"/>
    </source>
</evidence>
<evidence type="ECO:0000313" key="6">
    <source>
        <dbReference type="EMBL" id="SEF51655.1"/>
    </source>
</evidence>
<dbReference type="PROSITE" id="PS50977">
    <property type="entry name" value="HTH_TETR_2"/>
    <property type="match status" value="1"/>
</dbReference>
<proteinExistence type="predicted"/>
<dbReference type="InterPro" id="IPR036271">
    <property type="entry name" value="Tet_transcr_reg_TetR-rel_C_sf"/>
</dbReference>
<dbReference type="Proteomes" id="UP000236728">
    <property type="component" value="Unassembled WGS sequence"/>
</dbReference>
<keyword evidence="3" id="KW-0804">Transcription</keyword>
<feature type="DNA-binding region" description="H-T-H motif" evidence="4">
    <location>
        <begin position="28"/>
        <end position="47"/>
    </location>
</feature>
<dbReference type="Gene3D" id="1.10.357.10">
    <property type="entry name" value="Tetracycline Repressor, domain 2"/>
    <property type="match status" value="1"/>
</dbReference>
<dbReference type="Pfam" id="PF21993">
    <property type="entry name" value="TetR_C_13_2"/>
    <property type="match status" value="1"/>
</dbReference>
<organism evidence="6 7">
    <name type="scientific">Bryocella elongata</name>
    <dbReference type="NCBI Taxonomy" id="863522"/>
    <lineage>
        <taxon>Bacteria</taxon>
        <taxon>Pseudomonadati</taxon>
        <taxon>Acidobacteriota</taxon>
        <taxon>Terriglobia</taxon>
        <taxon>Terriglobales</taxon>
        <taxon>Acidobacteriaceae</taxon>
        <taxon>Bryocella</taxon>
    </lineage>
</organism>
<dbReference type="InterPro" id="IPR054156">
    <property type="entry name" value="YxaF_TetR_C"/>
</dbReference>
<keyword evidence="2 4" id="KW-0238">DNA-binding</keyword>
<accession>A0A1H5SMB5</accession>
<sequence length="187" mass="20157">MAHRTISDDELLTRALELFRTFGFEGVSLKQLAEATGLEKASLYYRFPGGKDEIAMAVVTWVAGGMQQLIFDPLATGGGTARRRVQLICERLREFYGCGLKSCVFDLMSIPGASQELKEALRATMQAWLDAFAAVAKEAGISGAQARARAEEAITRIEGGLVLSRVMGDGAPFERALKAVPELLGTA</sequence>
<dbReference type="GO" id="GO:0003677">
    <property type="term" value="F:DNA binding"/>
    <property type="evidence" value="ECO:0007669"/>
    <property type="project" value="UniProtKB-UniRule"/>
</dbReference>
<keyword evidence="1" id="KW-0805">Transcription regulation</keyword>
<dbReference type="EMBL" id="FNVA01000001">
    <property type="protein sequence ID" value="SEF51655.1"/>
    <property type="molecule type" value="Genomic_DNA"/>
</dbReference>
<dbReference type="AlphaFoldDB" id="A0A1H5SMB5"/>
<keyword evidence="7" id="KW-1185">Reference proteome</keyword>
<dbReference type="InterPro" id="IPR009057">
    <property type="entry name" value="Homeodomain-like_sf"/>
</dbReference>
<dbReference type="RefSeq" id="WP_103932101.1">
    <property type="nucleotide sequence ID" value="NZ_FNVA01000001.1"/>
</dbReference>
<name>A0A1H5SMB5_9BACT</name>
<evidence type="ECO:0000313" key="7">
    <source>
        <dbReference type="Proteomes" id="UP000236728"/>
    </source>
</evidence>
<evidence type="ECO:0000256" key="2">
    <source>
        <dbReference type="ARBA" id="ARBA00023125"/>
    </source>
</evidence>
<reference evidence="6 7" key="1">
    <citation type="submission" date="2016-10" db="EMBL/GenBank/DDBJ databases">
        <authorList>
            <person name="de Groot N.N."/>
        </authorList>
    </citation>
    <scope>NUCLEOTIDE SEQUENCE [LARGE SCALE GENOMIC DNA]</scope>
    <source>
        <strain evidence="6 7">DSM 22489</strain>
    </source>
</reference>
<feature type="domain" description="HTH tetR-type" evidence="5">
    <location>
        <begin position="5"/>
        <end position="65"/>
    </location>
</feature>
<protein>
    <submittedName>
        <fullName evidence="6">Transcriptional regulator, TetR family</fullName>
    </submittedName>
</protein>